<sequence>MLYKIIIEEGQRWFLNHFARVAREQMKVVQKKSNISNIPTLGIKTSTEDYFVSLDEEI</sequence>
<name>A0ACC7VI41_9BACI</name>
<evidence type="ECO:0000313" key="1">
    <source>
        <dbReference type="EMBL" id="MYL54638.1"/>
    </source>
</evidence>
<proteinExistence type="predicted"/>
<comment type="caution">
    <text evidence="1">The sequence shown here is derived from an EMBL/GenBank/DDBJ whole genome shotgun (WGS) entry which is preliminary data.</text>
</comment>
<organism evidence="1 2">
    <name type="scientific">Pontibacillus yanchengensis</name>
    <dbReference type="NCBI Taxonomy" id="462910"/>
    <lineage>
        <taxon>Bacteria</taxon>
        <taxon>Bacillati</taxon>
        <taxon>Bacillota</taxon>
        <taxon>Bacilli</taxon>
        <taxon>Bacillales</taxon>
        <taxon>Bacillaceae</taxon>
        <taxon>Pontibacillus</taxon>
    </lineage>
</organism>
<evidence type="ECO:0000313" key="2">
    <source>
        <dbReference type="Proteomes" id="UP000466692"/>
    </source>
</evidence>
<dbReference type="Proteomes" id="UP000466692">
    <property type="component" value="Unassembled WGS sequence"/>
</dbReference>
<gene>
    <name evidence="1" type="ORF">GLW08_14985</name>
</gene>
<accession>A0ACC7VI41</accession>
<keyword evidence="2" id="KW-1185">Reference proteome</keyword>
<dbReference type="EMBL" id="WMEU01000005">
    <property type="protein sequence ID" value="MYL54638.1"/>
    <property type="molecule type" value="Genomic_DNA"/>
</dbReference>
<reference evidence="1" key="1">
    <citation type="submission" date="2019-11" db="EMBL/GenBank/DDBJ databases">
        <title>Genome sequences of 17 halophilic strains isolated from different environments.</title>
        <authorList>
            <person name="Furrow R.E."/>
        </authorList>
    </citation>
    <scope>NUCLEOTIDE SEQUENCE</scope>
    <source>
        <strain evidence="1">22510_22_Filter</strain>
    </source>
</reference>
<protein>
    <submittedName>
        <fullName evidence="1">Uncharacterized protein</fullName>
    </submittedName>
</protein>